<reference evidence="1" key="1">
    <citation type="submission" date="2018-11" db="EMBL/GenBank/DDBJ databases">
        <authorList>
            <person name="Grassa J C."/>
        </authorList>
    </citation>
    <scope>NUCLEOTIDE SEQUENCE [LARGE SCALE GENOMIC DNA]</scope>
</reference>
<protein>
    <submittedName>
        <fullName evidence="1">Uncharacterized protein</fullName>
    </submittedName>
</protein>
<dbReference type="GO" id="GO:0008374">
    <property type="term" value="F:O-acyltransferase activity"/>
    <property type="evidence" value="ECO:0007669"/>
    <property type="project" value="InterPro"/>
</dbReference>
<dbReference type="InterPro" id="IPR003386">
    <property type="entry name" value="LACT/PDAT_acylTrfase"/>
</dbReference>
<sequence length="690" mass="78524">MASLLEEILESVEMWLKLIKKPQPYVDPTLDPVLLVPGIAGSILKAVDDENGKEERVWVRILAADYKCRTKLWSRFDPTTGRTVSLDQKTSLVVPEDRHGLYAIDVLDPDMIIGRECVYYFHDMIVEMINWGFQEGKTLFGFGYDFRQSNRLQETLDRFSAKLESIYNASGGKKINVISHSMGGLLVKCFMSLHADVFEKYVKNWIAIAAPFQGAPGYVASTFLNGMSFVEGWEQNFFISKWSMHQLLIECPSVYELMACLDFDWEHIPLLEVWREKLVDGNSHVVLESYSPIESVEIFEKALTSNTVNHEGEIIPLPFNLEILKWANETRKILSRAKVPSQVKFFNIYGTSLDTPHSVCYGNGQTPVKDLQELRYFQPTYICVDGDGTVPVESAKADGLNAEARIGIPGEHRGILCDHHVFRILKHWLKADHDPFYNPLNDYVILPTAFEVESHKEKGLQVTSLKEEWEIISEDTDGQDDVATKKPLVSSITVSQNGGNNQFSSRAEARATIVLHPQNDGKQHVELNAVSVSMLDNCFMVYARKLSITWGEDNRYWTWQQHKDTSEELIEVARLKQVCWLEVNGKFEMRKLSPVTLYEVAFVVMMDDSANGWSFPVNISLSLPDGTNQQHNQDMTKLPTNQWTHITAGKFKTSHHNDQFGEDIHFSMHNYDSPWKAGLSIKGVLIQTTN</sequence>
<reference evidence="1" key="2">
    <citation type="submission" date="2021-03" db="UniProtKB">
        <authorList>
            <consortium name="EnsemblPlants"/>
        </authorList>
    </citation>
    <scope>IDENTIFICATION</scope>
</reference>
<dbReference type="InterPro" id="IPR025886">
    <property type="entry name" value="PP2-like"/>
</dbReference>
<dbReference type="PANTHER" id="PTHR11440">
    <property type="entry name" value="LECITHIN-CHOLESTEROL ACYLTRANSFERASE-RELATED"/>
    <property type="match status" value="1"/>
</dbReference>
<evidence type="ECO:0000313" key="1">
    <source>
        <dbReference type="EnsemblPlants" id="cds.evm.model.09.917"/>
    </source>
</evidence>
<organism evidence="1 2">
    <name type="scientific">Cannabis sativa</name>
    <name type="common">Hemp</name>
    <name type="synonym">Marijuana</name>
    <dbReference type="NCBI Taxonomy" id="3483"/>
    <lineage>
        <taxon>Eukaryota</taxon>
        <taxon>Viridiplantae</taxon>
        <taxon>Streptophyta</taxon>
        <taxon>Embryophyta</taxon>
        <taxon>Tracheophyta</taxon>
        <taxon>Spermatophyta</taxon>
        <taxon>Magnoliopsida</taxon>
        <taxon>eudicotyledons</taxon>
        <taxon>Gunneridae</taxon>
        <taxon>Pentapetalae</taxon>
        <taxon>rosids</taxon>
        <taxon>fabids</taxon>
        <taxon>Rosales</taxon>
        <taxon>Cannabaceae</taxon>
        <taxon>Cannabis</taxon>
    </lineage>
</organism>
<proteinExistence type="predicted"/>
<dbReference type="GO" id="GO:0006629">
    <property type="term" value="P:lipid metabolic process"/>
    <property type="evidence" value="ECO:0007669"/>
    <property type="project" value="InterPro"/>
</dbReference>
<evidence type="ECO:0000313" key="2">
    <source>
        <dbReference type="Proteomes" id="UP000596661"/>
    </source>
</evidence>
<dbReference type="Pfam" id="PF14299">
    <property type="entry name" value="PP2"/>
    <property type="match status" value="1"/>
</dbReference>
<dbReference type="Gramene" id="evm.model.09.917">
    <property type="protein sequence ID" value="cds.evm.model.09.917"/>
    <property type="gene ID" value="evm.TU.09.917"/>
</dbReference>
<dbReference type="EMBL" id="UZAU01000741">
    <property type="status" value="NOT_ANNOTATED_CDS"/>
    <property type="molecule type" value="Genomic_DNA"/>
</dbReference>
<accession>A0A803QHS6</accession>
<name>A0A803QHS6_CANSA</name>
<dbReference type="EnsemblPlants" id="evm.model.09.917">
    <property type="protein sequence ID" value="cds.evm.model.09.917"/>
    <property type="gene ID" value="evm.TU.09.917"/>
</dbReference>
<dbReference type="InterPro" id="IPR029058">
    <property type="entry name" value="AB_hydrolase_fold"/>
</dbReference>
<dbReference type="Gene3D" id="3.40.50.1820">
    <property type="entry name" value="alpha/beta hydrolase"/>
    <property type="match status" value="1"/>
</dbReference>
<dbReference type="AlphaFoldDB" id="A0A803QHS6"/>
<dbReference type="OMA" id="GANYKFR"/>
<dbReference type="Proteomes" id="UP000596661">
    <property type="component" value="Chromosome 9"/>
</dbReference>
<dbReference type="Pfam" id="PF02450">
    <property type="entry name" value="LCAT"/>
    <property type="match status" value="1"/>
</dbReference>
<dbReference type="SUPFAM" id="SSF53474">
    <property type="entry name" value="alpha/beta-Hydrolases"/>
    <property type="match status" value="1"/>
</dbReference>
<keyword evidence="2" id="KW-1185">Reference proteome</keyword>